<evidence type="ECO:0000256" key="1">
    <source>
        <dbReference type="SAM" id="Phobius"/>
    </source>
</evidence>
<protein>
    <recommendedName>
        <fullName evidence="3">Major facilitator superfamily (MFS) profile domain-containing protein</fullName>
    </recommendedName>
</protein>
<dbReference type="AlphaFoldDB" id="A0A6J4S739"/>
<evidence type="ECO:0008006" key="3">
    <source>
        <dbReference type="Google" id="ProtNLM"/>
    </source>
</evidence>
<keyword evidence="1" id="KW-1133">Transmembrane helix</keyword>
<proteinExistence type="predicted"/>
<keyword evidence="1" id="KW-0812">Transmembrane</keyword>
<reference evidence="2" key="1">
    <citation type="submission" date="2020-02" db="EMBL/GenBank/DDBJ databases">
        <authorList>
            <person name="Meier V. D."/>
        </authorList>
    </citation>
    <scope>NUCLEOTIDE SEQUENCE</scope>
    <source>
        <strain evidence="2">AVDCRST_MAG13</strain>
    </source>
</reference>
<dbReference type="SUPFAM" id="SSF103473">
    <property type="entry name" value="MFS general substrate transporter"/>
    <property type="match status" value="1"/>
</dbReference>
<feature type="transmembrane region" description="Helical" evidence="1">
    <location>
        <begin position="6"/>
        <end position="28"/>
    </location>
</feature>
<name>A0A6J4S739_9ACTN</name>
<feature type="non-terminal residue" evidence="2">
    <location>
        <position position="45"/>
    </location>
</feature>
<organism evidence="2">
    <name type="scientific">uncultured Solirubrobacteraceae bacterium</name>
    <dbReference type="NCBI Taxonomy" id="1162706"/>
    <lineage>
        <taxon>Bacteria</taxon>
        <taxon>Bacillati</taxon>
        <taxon>Actinomycetota</taxon>
        <taxon>Thermoleophilia</taxon>
        <taxon>Solirubrobacterales</taxon>
        <taxon>Solirubrobacteraceae</taxon>
        <taxon>environmental samples</taxon>
    </lineage>
</organism>
<dbReference type="EMBL" id="CADCVO010000234">
    <property type="protein sequence ID" value="CAA9486965.1"/>
    <property type="molecule type" value="Genomic_DNA"/>
</dbReference>
<dbReference type="InterPro" id="IPR036259">
    <property type="entry name" value="MFS_trans_sf"/>
</dbReference>
<sequence>MRELGLSASAYALGLAAGAVGGLLGALGSARLIRRLGMGPAVIAC</sequence>
<accession>A0A6J4S739</accession>
<evidence type="ECO:0000313" key="2">
    <source>
        <dbReference type="EMBL" id="CAA9486965.1"/>
    </source>
</evidence>
<keyword evidence="1" id="KW-0472">Membrane</keyword>
<gene>
    <name evidence="2" type="ORF">AVDCRST_MAG13-1514</name>
</gene>